<protein>
    <submittedName>
        <fullName evidence="2">Uncharacterized protein</fullName>
    </submittedName>
</protein>
<feature type="compositionally biased region" description="Low complexity" evidence="1">
    <location>
        <begin position="40"/>
        <end position="49"/>
    </location>
</feature>
<evidence type="ECO:0000256" key="1">
    <source>
        <dbReference type="SAM" id="MobiDB-lite"/>
    </source>
</evidence>
<comment type="caution">
    <text evidence="2">The sequence shown here is derived from an EMBL/GenBank/DDBJ whole genome shotgun (WGS) entry which is preliminary data.</text>
</comment>
<accession>A0AAD3HKI7</accession>
<proteinExistence type="predicted"/>
<evidence type="ECO:0000313" key="3">
    <source>
        <dbReference type="Proteomes" id="UP001054857"/>
    </source>
</evidence>
<feature type="region of interest" description="Disordered" evidence="1">
    <location>
        <begin position="1"/>
        <end position="86"/>
    </location>
</feature>
<dbReference type="AlphaFoldDB" id="A0AAD3HKI7"/>
<name>A0AAD3HKI7_9CHLO</name>
<keyword evidence="3" id="KW-1185">Reference proteome</keyword>
<sequence>MLLSRQYQLLERPRRASATLPVPSWQHRTAAPTGPPRAPPLRSLSPTSSFDADTNPPPYDTSTSTSAPAAATRPHPPPPAGPSDRCFALETMSEDGQSWVLGELGSKLVGLRHTTPRAACRTTRLLGYHGNLGEGDKALRCDELDLDLGWEATCRGAEGSTFTGQAKVTLASRDKDVVGVAVRVDPACLQQLPEGGRGALQDVVYAVESLDTAIMEQLNDFLWSMEEHNERRRPAEEEEEEGWSGGGGGQEEEEASRAA</sequence>
<dbReference type="EMBL" id="BMAR01000006">
    <property type="protein sequence ID" value="GFR43971.1"/>
    <property type="molecule type" value="Genomic_DNA"/>
</dbReference>
<gene>
    <name evidence="2" type="ORF">Agub_g5115</name>
</gene>
<dbReference type="Proteomes" id="UP001054857">
    <property type="component" value="Unassembled WGS sequence"/>
</dbReference>
<organism evidence="2 3">
    <name type="scientific">Astrephomene gubernaculifera</name>
    <dbReference type="NCBI Taxonomy" id="47775"/>
    <lineage>
        <taxon>Eukaryota</taxon>
        <taxon>Viridiplantae</taxon>
        <taxon>Chlorophyta</taxon>
        <taxon>core chlorophytes</taxon>
        <taxon>Chlorophyceae</taxon>
        <taxon>CS clade</taxon>
        <taxon>Chlamydomonadales</taxon>
        <taxon>Astrephomenaceae</taxon>
        <taxon>Astrephomene</taxon>
    </lineage>
</organism>
<feature type="compositionally biased region" description="Acidic residues" evidence="1">
    <location>
        <begin position="250"/>
        <end position="259"/>
    </location>
</feature>
<evidence type="ECO:0000313" key="2">
    <source>
        <dbReference type="EMBL" id="GFR43971.1"/>
    </source>
</evidence>
<reference evidence="2 3" key="1">
    <citation type="journal article" date="2021" name="Sci. Rep.">
        <title>Genome sequencing of the multicellular alga Astrephomene provides insights into convergent evolution of germ-soma differentiation.</title>
        <authorList>
            <person name="Yamashita S."/>
            <person name="Yamamoto K."/>
            <person name="Matsuzaki R."/>
            <person name="Suzuki S."/>
            <person name="Yamaguchi H."/>
            <person name="Hirooka S."/>
            <person name="Minakuchi Y."/>
            <person name="Miyagishima S."/>
            <person name="Kawachi M."/>
            <person name="Toyoda A."/>
            <person name="Nozaki H."/>
        </authorList>
    </citation>
    <scope>NUCLEOTIDE SEQUENCE [LARGE SCALE GENOMIC DNA]</scope>
    <source>
        <strain evidence="2 3">NIES-4017</strain>
    </source>
</reference>
<feature type="region of interest" description="Disordered" evidence="1">
    <location>
        <begin position="228"/>
        <end position="259"/>
    </location>
</feature>
<feature type="compositionally biased region" description="Low complexity" evidence="1">
    <location>
        <begin position="60"/>
        <end position="73"/>
    </location>
</feature>